<organism evidence="6 7">
    <name type="scientific">Cladonia borealis</name>
    <dbReference type="NCBI Taxonomy" id="184061"/>
    <lineage>
        <taxon>Eukaryota</taxon>
        <taxon>Fungi</taxon>
        <taxon>Dikarya</taxon>
        <taxon>Ascomycota</taxon>
        <taxon>Pezizomycotina</taxon>
        <taxon>Lecanoromycetes</taxon>
        <taxon>OSLEUM clade</taxon>
        <taxon>Lecanoromycetidae</taxon>
        <taxon>Lecanorales</taxon>
        <taxon>Lecanorineae</taxon>
        <taxon>Cladoniaceae</taxon>
        <taxon>Cladonia</taxon>
    </lineage>
</organism>
<dbReference type="SUPFAM" id="SSF52540">
    <property type="entry name" value="P-loop containing nucleoside triphosphate hydrolases"/>
    <property type="match status" value="1"/>
</dbReference>
<evidence type="ECO:0000313" key="7">
    <source>
        <dbReference type="Proteomes" id="UP001166286"/>
    </source>
</evidence>
<dbReference type="EMBL" id="JAFEKC020000026">
    <property type="protein sequence ID" value="KAK0506980.1"/>
    <property type="molecule type" value="Genomic_DNA"/>
</dbReference>
<evidence type="ECO:0000256" key="1">
    <source>
        <dbReference type="ARBA" id="ARBA00022737"/>
    </source>
</evidence>
<feature type="compositionally biased region" description="Acidic residues" evidence="2">
    <location>
        <begin position="1656"/>
        <end position="1665"/>
    </location>
</feature>
<dbReference type="PANTHER" id="PTHR10039:SF14">
    <property type="entry name" value="NACHT DOMAIN-CONTAINING PROTEIN"/>
    <property type="match status" value="1"/>
</dbReference>
<feature type="domain" description="Nephrocystin 3-like N-terminal" evidence="5">
    <location>
        <begin position="265"/>
        <end position="431"/>
    </location>
</feature>
<feature type="compositionally biased region" description="Basic and acidic residues" evidence="2">
    <location>
        <begin position="1680"/>
        <end position="1697"/>
    </location>
</feature>
<dbReference type="InterPro" id="IPR027417">
    <property type="entry name" value="P-loop_NTPase"/>
</dbReference>
<dbReference type="Gene3D" id="3.40.50.300">
    <property type="entry name" value="P-loop containing nucleotide triphosphate hydrolases"/>
    <property type="match status" value="1"/>
</dbReference>
<dbReference type="Proteomes" id="UP001166286">
    <property type="component" value="Unassembled WGS sequence"/>
</dbReference>
<evidence type="ECO:0000313" key="6">
    <source>
        <dbReference type="EMBL" id="KAK0506980.1"/>
    </source>
</evidence>
<dbReference type="Pfam" id="PF24809">
    <property type="entry name" value="DUF7708"/>
    <property type="match status" value="1"/>
</dbReference>
<comment type="caution">
    <text evidence="6">The sequence shown here is derived from an EMBL/GenBank/DDBJ whole genome shotgun (WGS) entry which is preliminary data.</text>
</comment>
<evidence type="ECO:0000259" key="4">
    <source>
        <dbReference type="Pfam" id="PF24809"/>
    </source>
</evidence>
<sequence length="1715" mass="194365">MARVEGAKAVSDIWSRTLASYKKDLPPKDLSTLEEITSPKDVANHIENLEAKRHAGKRGAFAEKVHSITTRLTRFSSVIDIMTSSSIEASLVWGSLKLLLTIVHQSAEAYGKICQSILAVSDSFPTVESLAITFDHSELVCSHIAAFYASVLRFWSRALSFYRRRRLFNIFRVWHDFDSEFGDLDRDMKRHGTCIEQAAAAAHMNESRTAMLDQKVVNDQLIEYTRSAITSDRHRDIAQWLAPFNYETSYYADDLRSAYESCHPGTCMWILERPEFELWMHSDPNDATTRILWLTGVPGAGKTVLSSFVISRCSEASDKQPSTPTLYFFFKMTDSDKNSVIAVTRSLVYQLYLLSPANLYADILSLRDGGGKDKALSDQGLWELFVKHARTMNNLTIVLDALDECDGVGVLLRRLVDILNCCRVKIFVVSRREESIALVLEVYPHIVITHGDIEADINSYAKAEIAKVPRFRGKPIEKEMVSALSSGHGGMFLWAYLMIQELKELGTGPQVRKALNNLPRGLDDMHENIITRLDATLHPAHRQLAIKILKWIVCAVRPLRLVELQEIMRFDFREGRSSTRQSADDDDFLYSEKDIELACGALVLTRNGTLQLIHLSTKEILLRKPPQMLPEDPRLDFYVDAPRENPYMAVLCVAYISSHLDGIKSLPRPNSSRLRFTKRTADFTHLVKESPFIDYASMSWQVHLIDGQIDLELESVVCRCQDLLTYDWTISWIELCASLHQDIIWTMERSCKETISWADYGFVPAESSCHKAIAFLWAWSNGVLSIINEYGHVIKDYPYEIHYLDLENTLRYKYTPGSPVLPSSYAATQAQDLRERIAEVRTNFEHSTSVKVDSRRQLQRNAEGPASKVPLGFLVYDSKRQIYITAESTVRNNTEVLWVQERATGRRLKPVRGPLPNLLEIHLINAVLSRDCTYLAILYSDYRDSRGISAENFITSIWVIEDNLDFHDLRSRRPWARRLHCFRTRETWFMDSCLPLTAGRDGLFYCPSGQIHPEYGIQKQLPLATINDICTPDEPAIFAFAGDGQTLVRLDRVKGLVENISLLEDTVTKTWQLPMPASHAQQERVYFRAISRTARFMVYQFENELNDELSDTFYLFHYQGNPEQLRVQNTRFSGWTMFYFTQDEQYLLGIHSTNQGKEYPTYFSRWAMNKPSFIPQEETIIFVPDFFPDEGSVCVVEEDSIIILVTNYRVVYELDLQSLKLGDGIFATTEGISSPYQPYCVSEYRISRNGSRIVGLYMRCPEWSKIITRGHMEEHSAALDIGKTHLELEMFDLSGTADQVQTLELEYADPQSMTFHVHVITFSPDLSIVQAGAHIFDLSAPGHPRLSFPDNPLDIPRHGEISFSSCNRYLVIIKNKDDPATNGPATYGIFRIYGTVGKIEKVAIPGLDYLVADVFWAAFHPELPLLVLTCLTRPEPGVRNAANNINAIEIDLEALKPTPIGIPKHDPTLHRIEDTMYWEYLSAAEVQFSDCGSFCFLTYEPGRILILKSNALKENAAKMQTPAVWGGSTSYNQGFFRVDWREESTMVILYQALDQVDRFGFRHSANKFHPSGNTIEVAITAIPAHLAPGVVYLLVGKSGDDLTRMLLLPKKGPPEIKDLRVTLNQILDELATRPLPATTEEYASDTGSEIVPVSADEEGLGINEEESNHKVSQKAAMSADDDRLGFSHSEESRDTRSEVAGMSADDERPGVSDSD</sequence>
<keyword evidence="1" id="KW-0677">Repeat</keyword>
<reference evidence="6" key="1">
    <citation type="submission" date="2023-03" db="EMBL/GenBank/DDBJ databases">
        <title>Complete genome of Cladonia borealis.</title>
        <authorList>
            <person name="Park H."/>
        </authorList>
    </citation>
    <scope>NUCLEOTIDE SEQUENCE</scope>
    <source>
        <strain evidence="6">ANT050790</strain>
    </source>
</reference>
<protein>
    <recommendedName>
        <fullName evidence="8">NACHT domain-containing protein</fullName>
    </recommendedName>
</protein>
<feature type="compositionally biased region" description="Basic and acidic residues" evidence="2">
    <location>
        <begin position="1705"/>
        <end position="1715"/>
    </location>
</feature>
<dbReference type="InterPro" id="IPR054471">
    <property type="entry name" value="GPIID_WHD"/>
</dbReference>
<dbReference type="SUPFAM" id="SSF82171">
    <property type="entry name" value="DPP6 N-terminal domain-like"/>
    <property type="match status" value="1"/>
</dbReference>
<evidence type="ECO:0000259" key="5">
    <source>
        <dbReference type="Pfam" id="PF24883"/>
    </source>
</evidence>
<accession>A0AA39QPY8</accession>
<dbReference type="InterPro" id="IPR056884">
    <property type="entry name" value="NPHP3-like_N"/>
</dbReference>
<proteinExistence type="predicted"/>
<name>A0AA39QPY8_9LECA</name>
<keyword evidence="7" id="KW-1185">Reference proteome</keyword>
<feature type="domain" description="GPI inositol-deacylase winged helix" evidence="3">
    <location>
        <begin position="541"/>
        <end position="623"/>
    </location>
</feature>
<dbReference type="Pfam" id="PF22939">
    <property type="entry name" value="WHD_GPIID"/>
    <property type="match status" value="1"/>
</dbReference>
<dbReference type="InterPro" id="IPR056125">
    <property type="entry name" value="DUF7708"/>
</dbReference>
<evidence type="ECO:0000259" key="3">
    <source>
        <dbReference type="Pfam" id="PF22939"/>
    </source>
</evidence>
<feature type="domain" description="DUF7708" evidence="4">
    <location>
        <begin position="66"/>
        <end position="206"/>
    </location>
</feature>
<dbReference type="Pfam" id="PF24883">
    <property type="entry name" value="NPHP3_N"/>
    <property type="match status" value="1"/>
</dbReference>
<feature type="region of interest" description="Disordered" evidence="2">
    <location>
        <begin position="1656"/>
        <end position="1715"/>
    </location>
</feature>
<gene>
    <name evidence="6" type="ORF">JMJ35_010680</name>
</gene>
<evidence type="ECO:0000256" key="2">
    <source>
        <dbReference type="SAM" id="MobiDB-lite"/>
    </source>
</evidence>
<evidence type="ECO:0008006" key="8">
    <source>
        <dbReference type="Google" id="ProtNLM"/>
    </source>
</evidence>
<dbReference type="PANTHER" id="PTHR10039">
    <property type="entry name" value="AMELOGENIN"/>
    <property type="match status" value="1"/>
</dbReference>